<feature type="region of interest" description="Disordered" evidence="1">
    <location>
        <begin position="1"/>
        <end position="335"/>
    </location>
</feature>
<accession>A0A9W2ULD5</accession>
<organism evidence="2 3">
    <name type="scientific">Panthera pardus</name>
    <name type="common">Leopard</name>
    <name type="synonym">Felis pardus</name>
    <dbReference type="NCBI Taxonomy" id="9691"/>
    <lineage>
        <taxon>Eukaryota</taxon>
        <taxon>Metazoa</taxon>
        <taxon>Chordata</taxon>
        <taxon>Craniata</taxon>
        <taxon>Vertebrata</taxon>
        <taxon>Euteleostomi</taxon>
        <taxon>Mammalia</taxon>
        <taxon>Eutheria</taxon>
        <taxon>Laurasiatheria</taxon>
        <taxon>Carnivora</taxon>
        <taxon>Feliformia</taxon>
        <taxon>Felidae</taxon>
        <taxon>Pantherinae</taxon>
        <taxon>Panthera</taxon>
    </lineage>
</organism>
<feature type="compositionally biased region" description="Basic and acidic residues" evidence="1">
    <location>
        <begin position="241"/>
        <end position="257"/>
    </location>
</feature>
<dbReference type="RefSeq" id="XP_053747196.1">
    <property type="nucleotide sequence ID" value="XM_053891221.1"/>
</dbReference>
<proteinExistence type="predicted"/>
<feature type="compositionally biased region" description="Basic and acidic residues" evidence="1">
    <location>
        <begin position="191"/>
        <end position="205"/>
    </location>
</feature>
<gene>
    <name evidence="3" type="primary">LOC109262445</name>
</gene>
<reference evidence="3" key="1">
    <citation type="submission" date="2025-08" db="UniProtKB">
        <authorList>
            <consortium name="RefSeq"/>
        </authorList>
    </citation>
    <scope>IDENTIFICATION</scope>
    <source>
        <tissue evidence="3">Whole blood</tissue>
    </source>
</reference>
<evidence type="ECO:0000256" key="1">
    <source>
        <dbReference type="SAM" id="MobiDB-lite"/>
    </source>
</evidence>
<dbReference type="Proteomes" id="UP001165780">
    <property type="component" value="Unplaced"/>
</dbReference>
<dbReference type="AlphaFoldDB" id="A0A9W2ULD5"/>
<dbReference type="GeneID" id="109262445"/>
<feature type="compositionally biased region" description="Low complexity" evidence="1">
    <location>
        <begin position="261"/>
        <end position="273"/>
    </location>
</feature>
<sequence>MIKLPKIKELREHAHPPAGGGGGGGNREEGRGPLRRQPATARPASSLRPQLAPADCGHVTPRANREGPTERGGLLPHHKHGPETAERAAARGPGRPAAARDARRLPNSPTPPSASPAGPHARSWGQPASCRAGWPAVTRGGRHKANEAPPPVPSAGQPGQRPFLKTTPARRPAELGLHFDAGGAARLQKSRPPDDRGGAEPRRAPDTAAGTRPVGAGQPGRRRLPAKLPAEGPPRLLRRYWPGERLRQEGAGAERRGRGCCGRAGRPGCAAGAGRRRPPRLGLTKRKQPSPSTRSPGAGTRPEGSKAAALGPQRERGEKEALPARVPRPGPIPECFEAVDLEGSSASTGLRARPPPTALTPSGCEIRGRRRFFAPQLG</sequence>
<evidence type="ECO:0000313" key="2">
    <source>
        <dbReference type="Proteomes" id="UP001165780"/>
    </source>
</evidence>
<feature type="compositionally biased region" description="Basic and acidic residues" evidence="1">
    <location>
        <begin position="313"/>
        <end position="322"/>
    </location>
</feature>
<name>A0A9W2ULD5_PANPR</name>
<evidence type="ECO:0000313" key="3">
    <source>
        <dbReference type="RefSeq" id="XP_053747196.1"/>
    </source>
</evidence>
<protein>
    <submittedName>
        <fullName evidence="3">Translation initiation factor IF-2-like</fullName>
    </submittedName>
</protein>
<feature type="compositionally biased region" description="Basic and acidic residues" evidence="1">
    <location>
        <begin position="1"/>
        <end position="15"/>
    </location>
</feature>
<keyword evidence="2" id="KW-1185">Reference proteome</keyword>
<feature type="compositionally biased region" description="Basic residues" evidence="1">
    <location>
        <begin position="274"/>
        <end position="288"/>
    </location>
</feature>